<evidence type="ECO:0000259" key="3">
    <source>
        <dbReference type="Pfam" id="PF13439"/>
    </source>
</evidence>
<dbReference type="InterPro" id="IPR050194">
    <property type="entry name" value="Glycosyltransferase_grp1"/>
</dbReference>
<dbReference type="GO" id="GO:0016757">
    <property type="term" value="F:glycosyltransferase activity"/>
    <property type="evidence" value="ECO:0007669"/>
    <property type="project" value="InterPro"/>
</dbReference>
<proteinExistence type="predicted"/>
<dbReference type="InterPro" id="IPR001173">
    <property type="entry name" value="Glyco_trans_2-like"/>
</dbReference>
<gene>
    <name evidence="4" type="ORF">A3C11_01400</name>
</gene>
<dbReference type="Proteomes" id="UP000177362">
    <property type="component" value="Unassembled WGS sequence"/>
</dbReference>
<dbReference type="SUPFAM" id="SSF53756">
    <property type="entry name" value="UDP-Glycosyltransferase/glycogen phosphorylase"/>
    <property type="match status" value="1"/>
</dbReference>
<dbReference type="PANTHER" id="PTHR45947:SF3">
    <property type="entry name" value="SULFOQUINOVOSYL TRANSFERASE SQD2"/>
    <property type="match status" value="1"/>
</dbReference>
<evidence type="ECO:0000259" key="2">
    <source>
        <dbReference type="Pfam" id="PF00535"/>
    </source>
</evidence>
<dbReference type="Pfam" id="PF13439">
    <property type="entry name" value="Glyco_transf_4"/>
    <property type="match status" value="1"/>
</dbReference>
<feature type="domain" description="Glycosyltransferase 2-like" evidence="2">
    <location>
        <begin position="3"/>
        <end position="92"/>
    </location>
</feature>
<comment type="caution">
    <text evidence="4">The sequence shown here is derived from an EMBL/GenBank/DDBJ whole genome shotgun (WGS) entry which is preliminary data.</text>
</comment>
<organism evidence="4 5">
    <name type="scientific">Candidatus Sungbacteria bacterium RIFCSPHIGHO2_02_FULL_49_12</name>
    <dbReference type="NCBI Taxonomy" id="1802271"/>
    <lineage>
        <taxon>Bacteria</taxon>
        <taxon>Candidatus Sungiibacteriota</taxon>
    </lineage>
</organism>
<dbReference type="SUPFAM" id="SSF53448">
    <property type="entry name" value="Nucleotide-diphospho-sugar transferases"/>
    <property type="match status" value="1"/>
</dbReference>
<dbReference type="InterPro" id="IPR028098">
    <property type="entry name" value="Glyco_trans_4-like_N"/>
</dbReference>
<dbReference type="InterPro" id="IPR029044">
    <property type="entry name" value="Nucleotide-diphossugar_trans"/>
</dbReference>
<dbReference type="CDD" id="cd03801">
    <property type="entry name" value="GT4_PimA-like"/>
    <property type="match status" value="1"/>
</dbReference>
<dbReference type="AlphaFoldDB" id="A0A1G2KQU6"/>
<protein>
    <recommendedName>
        <fullName evidence="6">Glycosyltransferase 2-like domain-containing protein</fullName>
    </recommendedName>
</protein>
<name>A0A1G2KQU6_9BACT</name>
<dbReference type="EMBL" id="MHQJ01000007">
    <property type="protein sequence ID" value="OHA01795.1"/>
    <property type="molecule type" value="Genomic_DNA"/>
</dbReference>
<evidence type="ECO:0000313" key="4">
    <source>
        <dbReference type="EMBL" id="OHA01795.1"/>
    </source>
</evidence>
<sequence length="593" mass="66698">MISIVIPTLNERKYIGGLLDSIFRQEVYEEIEIVVADAGSTDGTLDVIKNYQAAHPRLSVVRGGLPAVGRNNGAKATSGDPIFFIDADLILPARSFLSDNTVYFRTHHWAISATPLTPISQRRIDHMLVGSYNVILRLSRFIRPLGAMCIVCSREAFQKSGGYPEDVIMAEDHDFVARCLKFGRYGVLPLAAEFSVRRLDKEGRWGLVWKYLMASFHNVVFGPITKPIFRYEFSYTDDEDKEHHMTNLEHSASPPFRVALYCEYYSFWKMFLQHQPMGFITSHKNQIAALARQGIDCTDNPRVQDTDILHCNAQGLWTFWLIQKFKSRGKKTVIYANATAEELVGAYRLTHFFVSLYRWYLSRLYQSADIVISATRYNQQLMEQRYGVPEAKSVVISNGVDTNKFIFDPAKRDLFRGQHGVGDSDILVLNVAAVLAKKGVAPFLTAAQRLPNMRFIWCGKQFGGAFVKKVDSQSPNMEFAGYVDDIVGAYSAADIFLFPSYEENEGIAVIEAAAIGLAIIVRDISVYADWLEDGVNCLKAKDDDDFFVQLSLLFSDPVLRRRLGMAAKEMAGQHSLAIMGEKLAGVYSRLLAV</sequence>
<dbReference type="Pfam" id="PF00535">
    <property type="entry name" value="Glycos_transf_2"/>
    <property type="match status" value="1"/>
</dbReference>
<dbReference type="Gene3D" id="3.90.550.10">
    <property type="entry name" value="Spore Coat Polysaccharide Biosynthesis Protein SpsA, Chain A"/>
    <property type="match status" value="1"/>
</dbReference>
<evidence type="ECO:0000313" key="5">
    <source>
        <dbReference type="Proteomes" id="UP000177362"/>
    </source>
</evidence>
<evidence type="ECO:0008006" key="6">
    <source>
        <dbReference type="Google" id="ProtNLM"/>
    </source>
</evidence>
<dbReference type="STRING" id="1802271.A3C11_01400"/>
<dbReference type="Gene3D" id="3.40.50.2000">
    <property type="entry name" value="Glycogen Phosphorylase B"/>
    <property type="match status" value="2"/>
</dbReference>
<dbReference type="InterPro" id="IPR001296">
    <property type="entry name" value="Glyco_trans_1"/>
</dbReference>
<dbReference type="PANTHER" id="PTHR45947">
    <property type="entry name" value="SULFOQUINOVOSYL TRANSFERASE SQD2"/>
    <property type="match status" value="1"/>
</dbReference>
<reference evidence="4 5" key="1">
    <citation type="journal article" date="2016" name="Nat. Commun.">
        <title>Thousands of microbial genomes shed light on interconnected biogeochemical processes in an aquifer system.</title>
        <authorList>
            <person name="Anantharaman K."/>
            <person name="Brown C.T."/>
            <person name="Hug L.A."/>
            <person name="Sharon I."/>
            <person name="Castelle C.J."/>
            <person name="Probst A.J."/>
            <person name="Thomas B.C."/>
            <person name="Singh A."/>
            <person name="Wilkins M.J."/>
            <person name="Karaoz U."/>
            <person name="Brodie E.L."/>
            <person name="Williams K.H."/>
            <person name="Hubbard S.S."/>
            <person name="Banfield J.F."/>
        </authorList>
    </citation>
    <scope>NUCLEOTIDE SEQUENCE [LARGE SCALE GENOMIC DNA]</scope>
</reference>
<evidence type="ECO:0000259" key="1">
    <source>
        <dbReference type="Pfam" id="PF00534"/>
    </source>
</evidence>
<feature type="domain" description="Glycosyltransferase subfamily 4-like N-terminal" evidence="3">
    <location>
        <begin position="305"/>
        <end position="403"/>
    </location>
</feature>
<feature type="domain" description="Glycosyl transferase family 1" evidence="1">
    <location>
        <begin position="413"/>
        <end position="569"/>
    </location>
</feature>
<accession>A0A1G2KQU6</accession>
<dbReference type="Pfam" id="PF00534">
    <property type="entry name" value="Glycos_transf_1"/>
    <property type="match status" value="1"/>
</dbReference>